<dbReference type="Pfam" id="PF03176">
    <property type="entry name" value="MMPL"/>
    <property type="match status" value="1"/>
</dbReference>
<dbReference type="InterPro" id="IPR004869">
    <property type="entry name" value="MMPL_dom"/>
</dbReference>
<feature type="transmembrane region" description="Helical" evidence="6">
    <location>
        <begin position="362"/>
        <end position="387"/>
    </location>
</feature>
<feature type="transmembrane region" description="Helical" evidence="6">
    <location>
        <begin position="630"/>
        <end position="646"/>
    </location>
</feature>
<feature type="transmembrane region" description="Helical" evidence="6">
    <location>
        <begin position="420"/>
        <end position="438"/>
    </location>
</feature>
<dbReference type="InterPro" id="IPR050545">
    <property type="entry name" value="Mycobact_MmpL"/>
</dbReference>
<dbReference type="AlphaFoldDB" id="A0A1L7N6S5"/>
<evidence type="ECO:0000256" key="1">
    <source>
        <dbReference type="ARBA" id="ARBA00004651"/>
    </source>
</evidence>
<evidence type="ECO:0000256" key="5">
    <source>
        <dbReference type="ARBA" id="ARBA00023136"/>
    </source>
</evidence>
<dbReference type="PANTHER" id="PTHR33406">
    <property type="entry name" value="MEMBRANE PROTEIN MJ1562-RELATED"/>
    <property type="match status" value="1"/>
</dbReference>
<keyword evidence="2" id="KW-1003">Cell membrane</keyword>
<feature type="transmembrane region" description="Helical" evidence="6">
    <location>
        <begin position="755"/>
        <end position="779"/>
    </location>
</feature>
<dbReference type="Gene3D" id="1.20.1640.10">
    <property type="entry name" value="Multidrug efflux transporter AcrB transmembrane domain"/>
    <property type="match status" value="2"/>
</dbReference>
<feature type="transmembrane region" description="Helical" evidence="6">
    <location>
        <begin position="256"/>
        <end position="277"/>
    </location>
</feature>
<keyword evidence="4 6" id="KW-1133">Transmembrane helix</keyword>
<dbReference type="GO" id="GO:0005886">
    <property type="term" value="C:plasma membrane"/>
    <property type="evidence" value="ECO:0007669"/>
    <property type="project" value="UniProtKB-SubCell"/>
</dbReference>
<sequence length="804" mass="88224">MKYPQTPFSREHNMIERIAEFCIRRRNWVVGVLLLLTMVLSWFALHIDVRTVFEDMLPSRHEYVKTHEKFKDTFGGSNMVTIMFEVDQGEIFQTAVLDKVRTVTLGLREVSAVNQYQITSLASKKLKEVRASTAGIESRPLMWPDLPASAEDMAELKQAVLRNPLVYGPYVSKDLQATLVTVDFIDQQVDYATVFHQIRDLIGKVDDGSVSIRVVGDPILYGWVGHYLPETMQLVAAALLLTLVMLFALLRTWRGITLPLLAGVVSAIWALGICRLLNIHFEPLVIVVAMLITSRAVSHSVQIVNRFDDELQLLPPGFDVSRIAARVALSDLFRPGMLGVIADAACMAVVALSPIPMLQKLTVLAVVWVLTLTVSAVILTPVMLSYIRNPHSMAHPFDCLPALRKVLDLAVRVSLSRSRYVVLCFSLLAVVCAGIYSLNLKIGDANPGSPILWPESTYNRDSAAINDRFEGVDRMFVVLGDDGKPGLVKTSEALHAMNAFQRFIEAQPEVGGSISIADVLPHVNSSLREGNPRYLELGDSGATNASLVAMLDSVSEPGDISRFADNHYANASVTLMFRDRQGETIRTAVARVKEFIDTHPLAEGEWYLAGGLIGVMAAVNEIILSSQIEAIALALLVLAVICTVVYRSSVAGIVFMVPVIISNMATFAFMTWQGIGMSINTVPVAALGIGLGVDYAFYIADRIKEEVAAGRSAEEAIRVALNTAGMGVIVTASVLILSTLLWWVSSLRFQAEMGLLMSIWLSVSAFSALFVMPSLLYVFRPRFIFGDRREVPATSVPAPSFQHA</sequence>
<evidence type="ECO:0000256" key="2">
    <source>
        <dbReference type="ARBA" id="ARBA00022475"/>
    </source>
</evidence>
<comment type="subcellular location">
    <subcellularLocation>
        <location evidence="1">Cell membrane</location>
        <topology evidence="1">Multi-pass membrane protein</topology>
    </subcellularLocation>
</comment>
<keyword evidence="5 6" id="KW-0472">Membrane</keyword>
<evidence type="ECO:0000313" key="8">
    <source>
        <dbReference type="EMBL" id="BAW21154.1"/>
    </source>
</evidence>
<evidence type="ECO:0000313" key="9">
    <source>
        <dbReference type="Proteomes" id="UP000218731"/>
    </source>
</evidence>
<evidence type="ECO:0000256" key="4">
    <source>
        <dbReference type="ARBA" id="ARBA00022989"/>
    </source>
</evidence>
<proteinExistence type="predicted"/>
<feature type="transmembrane region" description="Helical" evidence="6">
    <location>
        <begin position="678"/>
        <end position="698"/>
    </location>
</feature>
<gene>
    <name evidence="8" type="ORF">KF715C_ch5810</name>
</gene>
<name>A0A1L7N6S5_PSEPU</name>
<evidence type="ECO:0000259" key="7">
    <source>
        <dbReference type="Pfam" id="PF03176"/>
    </source>
</evidence>
<feature type="transmembrane region" description="Helical" evidence="6">
    <location>
        <begin position="719"/>
        <end position="743"/>
    </location>
</feature>
<keyword evidence="3 6" id="KW-0812">Transmembrane</keyword>
<accession>A0A1L7N6S5</accession>
<evidence type="ECO:0000256" key="3">
    <source>
        <dbReference type="ARBA" id="ARBA00022692"/>
    </source>
</evidence>
<dbReference type="PANTHER" id="PTHR33406:SF10">
    <property type="entry name" value="SSD DOMAIN-CONTAINING PROTEIN"/>
    <property type="match status" value="1"/>
</dbReference>
<feature type="domain" description="Membrane transport protein MMPL" evidence="7">
    <location>
        <begin position="564"/>
        <end position="790"/>
    </location>
</feature>
<feature type="transmembrane region" description="Helical" evidence="6">
    <location>
        <begin position="606"/>
        <end position="624"/>
    </location>
</feature>
<feature type="transmembrane region" description="Helical" evidence="6">
    <location>
        <begin position="336"/>
        <end position="355"/>
    </location>
</feature>
<dbReference type="SUPFAM" id="SSF82866">
    <property type="entry name" value="Multidrug efflux transporter AcrB transmembrane domain"/>
    <property type="match status" value="2"/>
</dbReference>
<feature type="transmembrane region" description="Helical" evidence="6">
    <location>
        <begin position="28"/>
        <end position="47"/>
    </location>
</feature>
<dbReference type="EMBL" id="AP015029">
    <property type="protein sequence ID" value="BAW21154.1"/>
    <property type="molecule type" value="Genomic_DNA"/>
</dbReference>
<reference evidence="8 9" key="1">
    <citation type="submission" date="2015-11" db="EMBL/GenBank/DDBJ databases">
        <title>Complete genome sequencing of a biphenyl-degrading bacterium, Pseudomonas putida KF715 (=NBRC110667).</title>
        <authorList>
            <person name="Suenaga H."/>
            <person name="Fujihara N."/>
            <person name="Watanabe T."/>
            <person name="Hirose J."/>
            <person name="Kimura N."/>
            <person name="Yamazoe A."/>
            <person name="Hosoyama A."/>
            <person name="Shimodaira J."/>
            <person name="Furukawa K."/>
        </authorList>
    </citation>
    <scope>NUCLEOTIDE SEQUENCE [LARGE SCALE GENOMIC DNA]</scope>
    <source>
        <strain evidence="8 9">KF715</strain>
    </source>
</reference>
<feature type="transmembrane region" description="Helical" evidence="6">
    <location>
        <begin position="653"/>
        <end position="672"/>
    </location>
</feature>
<dbReference type="Proteomes" id="UP000218731">
    <property type="component" value="Chromosome 1"/>
</dbReference>
<protein>
    <submittedName>
        <fullName evidence="8">RND superfamily exporter</fullName>
    </submittedName>
</protein>
<evidence type="ECO:0000256" key="6">
    <source>
        <dbReference type="SAM" id="Phobius"/>
    </source>
</evidence>
<organism evidence="8 9">
    <name type="scientific">Pseudomonas putida</name>
    <name type="common">Arthrobacter siderocapsulatus</name>
    <dbReference type="NCBI Taxonomy" id="303"/>
    <lineage>
        <taxon>Bacteria</taxon>
        <taxon>Pseudomonadati</taxon>
        <taxon>Pseudomonadota</taxon>
        <taxon>Gammaproteobacteria</taxon>
        <taxon>Pseudomonadales</taxon>
        <taxon>Pseudomonadaceae</taxon>
        <taxon>Pseudomonas</taxon>
    </lineage>
</organism>
<feature type="transmembrane region" description="Helical" evidence="6">
    <location>
        <begin position="231"/>
        <end position="250"/>
    </location>
</feature>